<dbReference type="Gene3D" id="1.10.10.10">
    <property type="entry name" value="Winged helix-like DNA-binding domain superfamily/Winged helix DNA-binding domain"/>
    <property type="match status" value="1"/>
</dbReference>
<proteinExistence type="predicted"/>
<dbReference type="PANTHER" id="PTHR42756:SF1">
    <property type="entry name" value="TRANSCRIPTIONAL REPRESSOR OF EMRAB OPERON"/>
    <property type="match status" value="1"/>
</dbReference>
<reference evidence="7" key="1">
    <citation type="submission" date="2017-10" db="EMBL/GenBank/DDBJ databases">
        <authorList>
            <person name="Kravchenko I.K."/>
            <person name="Grouzdev D.S."/>
        </authorList>
    </citation>
    <scope>NUCLEOTIDE SEQUENCE [LARGE SCALE GENOMIC DNA]</scope>
    <source>
        <strain evidence="7">B2</strain>
    </source>
</reference>
<dbReference type="SMART" id="SM00347">
    <property type="entry name" value="HTH_MARR"/>
    <property type="match status" value="1"/>
</dbReference>
<keyword evidence="2" id="KW-0238">DNA-binding</keyword>
<feature type="region of interest" description="Disordered" evidence="4">
    <location>
        <begin position="184"/>
        <end position="222"/>
    </location>
</feature>
<dbReference type="AlphaFoldDB" id="A0A2B8BJM8"/>
<dbReference type="EMBL" id="PDKW01000037">
    <property type="protein sequence ID" value="PGH58996.1"/>
    <property type="molecule type" value="Genomic_DNA"/>
</dbReference>
<evidence type="ECO:0000259" key="5">
    <source>
        <dbReference type="PROSITE" id="PS50995"/>
    </source>
</evidence>
<evidence type="ECO:0000256" key="3">
    <source>
        <dbReference type="ARBA" id="ARBA00023163"/>
    </source>
</evidence>
<dbReference type="PANTHER" id="PTHR42756">
    <property type="entry name" value="TRANSCRIPTIONAL REGULATOR, MARR"/>
    <property type="match status" value="1"/>
</dbReference>
<dbReference type="PROSITE" id="PS50995">
    <property type="entry name" value="HTH_MARR_2"/>
    <property type="match status" value="1"/>
</dbReference>
<dbReference type="InterPro" id="IPR000835">
    <property type="entry name" value="HTH_MarR-typ"/>
</dbReference>
<protein>
    <submittedName>
        <fullName evidence="6">MarR family transcriptional regulator</fullName>
    </submittedName>
</protein>
<evidence type="ECO:0000313" key="6">
    <source>
        <dbReference type="EMBL" id="PGH58996.1"/>
    </source>
</evidence>
<keyword evidence="1" id="KW-0805">Transcription regulation</keyword>
<dbReference type="InterPro" id="IPR036390">
    <property type="entry name" value="WH_DNA-bd_sf"/>
</dbReference>
<accession>A0A2B8BJM8</accession>
<dbReference type="Proteomes" id="UP000225379">
    <property type="component" value="Unassembled WGS sequence"/>
</dbReference>
<keyword evidence="7" id="KW-1185">Reference proteome</keyword>
<feature type="domain" description="HTH marR-type" evidence="5">
    <location>
        <begin position="42"/>
        <end position="178"/>
    </location>
</feature>
<dbReference type="Pfam" id="PF01047">
    <property type="entry name" value="MarR"/>
    <property type="match status" value="1"/>
</dbReference>
<evidence type="ECO:0000256" key="4">
    <source>
        <dbReference type="SAM" id="MobiDB-lite"/>
    </source>
</evidence>
<evidence type="ECO:0000256" key="2">
    <source>
        <dbReference type="ARBA" id="ARBA00023125"/>
    </source>
</evidence>
<keyword evidence="3" id="KW-0804">Transcription</keyword>
<evidence type="ECO:0000256" key="1">
    <source>
        <dbReference type="ARBA" id="ARBA00023015"/>
    </source>
</evidence>
<dbReference type="GO" id="GO:0003700">
    <property type="term" value="F:DNA-binding transcription factor activity"/>
    <property type="evidence" value="ECO:0007669"/>
    <property type="project" value="InterPro"/>
</dbReference>
<evidence type="ECO:0000313" key="7">
    <source>
        <dbReference type="Proteomes" id="UP000225379"/>
    </source>
</evidence>
<dbReference type="GO" id="GO:0003677">
    <property type="term" value="F:DNA binding"/>
    <property type="evidence" value="ECO:0007669"/>
    <property type="project" value="UniProtKB-KW"/>
</dbReference>
<comment type="caution">
    <text evidence="6">The sequence shown here is derived from an EMBL/GenBank/DDBJ whole genome shotgun (WGS) entry which is preliminary data.</text>
</comment>
<sequence>MGGCVTRSEDKIVRVGGDPDPALGIDPPTSVAGQEWREAVPNDRLAHLVKDALRGLSRGLQMRLTEHDVSFGHWTFLRILWEHDGLTQRELSDHAGLMESTTFSALVAMEKLGYVIRRHLPENRKKVHVFLTPEGHALKDTLVPLAEEVNAIAVRGVDPADIAATRRTLVAMVQNLIADEADGLKEQRRMPSTRQVSRIIDRSERRRNGTKAAGAPRVSKAP</sequence>
<gene>
    <name evidence="6" type="ORF">CRT60_03135</name>
</gene>
<organism evidence="6 7">
    <name type="scientific">Azospirillum palustre</name>
    <dbReference type="NCBI Taxonomy" id="2044885"/>
    <lineage>
        <taxon>Bacteria</taxon>
        <taxon>Pseudomonadati</taxon>
        <taxon>Pseudomonadota</taxon>
        <taxon>Alphaproteobacteria</taxon>
        <taxon>Rhodospirillales</taxon>
        <taxon>Azospirillaceae</taxon>
        <taxon>Azospirillum</taxon>
    </lineage>
</organism>
<dbReference type="OrthoDB" id="511972at2"/>
<name>A0A2B8BJM8_9PROT</name>
<dbReference type="InterPro" id="IPR036388">
    <property type="entry name" value="WH-like_DNA-bd_sf"/>
</dbReference>
<dbReference type="SUPFAM" id="SSF46785">
    <property type="entry name" value="Winged helix' DNA-binding domain"/>
    <property type="match status" value="1"/>
</dbReference>